<protein>
    <submittedName>
        <fullName evidence="1">Uncharacterized protein</fullName>
    </submittedName>
</protein>
<keyword evidence="2" id="KW-1185">Reference proteome</keyword>
<evidence type="ECO:0000313" key="1">
    <source>
        <dbReference type="EMBL" id="MFC1799834.1"/>
    </source>
</evidence>
<evidence type="ECO:0000313" key="2">
    <source>
        <dbReference type="Proteomes" id="UP001594288"/>
    </source>
</evidence>
<dbReference type="Proteomes" id="UP001594288">
    <property type="component" value="Unassembled WGS sequence"/>
</dbReference>
<comment type="caution">
    <text evidence="1">The sequence shown here is derived from an EMBL/GenBank/DDBJ whole genome shotgun (WGS) entry which is preliminary data.</text>
</comment>
<reference evidence="1 2" key="1">
    <citation type="submission" date="2024-09" db="EMBL/GenBank/DDBJ databases">
        <authorList>
            <person name="D'Angelo T."/>
        </authorList>
    </citation>
    <scope>NUCLEOTIDE SEQUENCE [LARGE SCALE GENOMIC DNA]</scope>
    <source>
        <strain evidence="1">SAG AM-311-F02</strain>
    </source>
</reference>
<accession>A0ABV6YPL5</accession>
<gene>
    <name evidence="1" type="ORF">ACFL2Z_02865</name>
</gene>
<name>A0ABV6YPL5_UNCEI</name>
<dbReference type="EMBL" id="JBHPEI010000035">
    <property type="protein sequence ID" value="MFC1799834.1"/>
    <property type="molecule type" value="Genomic_DNA"/>
</dbReference>
<sequence>MATRRPVKKQWTAKDFVKPLYKSTWQGWYTYWNNPAMWSDQVVLKTMKEVDGKPYTARDVRYIIKGYCKVMKQYWKKNENW</sequence>
<organism evidence="1 2">
    <name type="scientific">Eiseniibacteriota bacterium</name>
    <dbReference type="NCBI Taxonomy" id="2212470"/>
    <lineage>
        <taxon>Bacteria</taxon>
        <taxon>Candidatus Eiseniibacteriota</taxon>
    </lineage>
</organism>
<proteinExistence type="predicted"/>